<sequence>MSRPITFVLLCMSLQGMARADPKVAKRDVLNDLSGGFCRSWKFGATIANEVLYMNGLDGGLIPNDEDSRNNYLVEVDLSSPVDLSDGANYNLSVISPNVPNLKDQALWRNRQNTTLYSYGGRGASNTSADEGPWTYTPGNGDWKIQSGSVKPVRLSYGAHINVPELQTAYWVGGYQSSDTTSSITDDTKVYTTVMLQFNTTTGELFQLDAPFTPVQEGALVYVPNRRLGTLIYFGGEVPSEQSGSDATLTPNSWDYVQIYDIEEGKWYKQTTTGDATSRTQFCAAVVKDPDSWSYQIFVIGGADFRSEDIVTEISYLSIPSFKWYSADGLTEGRMSLACEAHGRQIFAIGGRLAWENGAGAGCYGAPAFVYDAQTEAVTDQFDPSLPAYSIPSILAEDIQASPTPSQWSDPRLSSLFYTPSPTPTYYPTAGEAGHDAADDSPSSNIGAIVGGTVGGVAGIAIIVIAAWFFWRARRRKARKAEGTAELGTDQKKYASELPVRETERSELNGDTHHIHELG</sequence>
<dbReference type="EMBL" id="JBFTWV010000075">
    <property type="protein sequence ID" value="KAL2788704.1"/>
    <property type="molecule type" value="Genomic_DNA"/>
</dbReference>
<dbReference type="SUPFAM" id="SSF117281">
    <property type="entry name" value="Kelch motif"/>
    <property type="match status" value="1"/>
</dbReference>
<feature type="region of interest" description="Disordered" evidence="3">
    <location>
        <begin position="480"/>
        <end position="519"/>
    </location>
</feature>
<keyword evidence="5" id="KW-0732">Signal</keyword>
<dbReference type="Gene3D" id="2.120.10.80">
    <property type="entry name" value="Kelch-type beta propeller"/>
    <property type="match status" value="1"/>
</dbReference>
<organism evidence="6 7">
    <name type="scientific">Aspergillus keveii</name>
    <dbReference type="NCBI Taxonomy" id="714993"/>
    <lineage>
        <taxon>Eukaryota</taxon>
        <taxon>Fungi</taxon>
        <taxon>Dikarya</taxon>
        <taxon>Ascomycota</taxon>
        <taxon>Pezizomycotina</taxon>
        <taxon>Eurotiomycetes</taxon>
        <taxon>Eurotiomycetidae</taxon>
        <taxon>Eurotiales</taxon>
        <taxon>Aspergillaceae</taxon>
        <taxon>Aspergillus</taxon>
        <taxon>Aspergillus subgen. Nidulantes</taxon>
    </lineage>
</organism>
<keyword evidence="4" id="KW-1133">Transmembrane helix</keyword>
<evidence type="ECO:0000256" key="1">
    <source>
        <dbReference type="ARBA" id="ARBA00022737"/>
    </source>
</evidence>
<dbReference type="PANTHER" id="PTHR47435:SF4">
    <property type="entry name" value="KELCH REPEAT PROTEIN (AFU_ORTHOLOGUE AFUA_5G12780)"/>
    <property type="match status" value="1"/>
</dbReference>
<keyword evidence="1" id="KW-0677">Repeat</keyword>
<evidence type="ECO:0000256" key="3">
    <source>
        <dbReference type="SAM" id="MobiDB-lite"/>
    </source>
</evidence>
<reference evidence="6 7" key="1">
    <citation type="submission" date="2024-07" db="EMBL/GenBank/DDBJ databases">
        <title>Section-level genome sequencing and comparative genomics of Aspergillus sections Usti and Cavernicolus.</title>
        <authorList>
            <consortium name="Lawrence Berkeley National Laboratory"/>
            <person name="Nybo J.L."/>
            <person name="Vesth T.C."/>
            <person name="Theobald S."/>
            <person name="Frisvad J.C."/>
            <person name="Larsen T.O."/>
            <person name="Kjaerboelling I."/>
            <person name="Rothschild-Mancinelli K."/>
            <person name="Lyhne E.K."/>
            <person name="Kogle M.E."/>
            <person name="Barry K."/>
            <person name="Clum A."/>
            <person name="Na H."/>
            <person name="Ledsgaard L."/>
            <person name="Lin J."/>
            <person name="Lipzen A."/>
            <person name="Kuo A."/>
            <person name="Riley R."/>
            <person name="Mondo S."/>
            <person name="Labutti K."/>
            <person name="Haridas S."/>
            <person name="Pangalinan J."/>
            <person name="Salamov A.A."/>
            <person name="Simmons B.A."/>
            <person name="Magnuson J.K."/>
            <person name="Chen J."/>
            <person name="Drula E."/>
            <person name="Henrissat B."/>
            <person name="Wiebenga A."/>
            <person name="Lubbers R.J."/>
            <person name="Gomes A.C."/>
            <person name="Makela M.R."/>
            <person name="Stajich J."/>
            <person name="Grigoriev I.V."/>
            <person name="Mortensen U.H."/>
            <person name="De Vries R.P."/>
            <person name="Baker S.E."/>
            <person name="Andersen M.R."/>
        </authorList>
    </citation>
    <scope>NUCLEOTIDE SEQUENCE [LARGE SCALE GENOMIC DNA]</scope>
    <source>
        <strain evidence="6 7">CBS 209.92</strain>
    </source>
</reference>
<evidence type="ECO:0000256" key="5">
    <source>
        <dbReference type="SAM" id="SignalP"/>
    </source>
</evidence>
<accession>A0ABR4FZL2</accession>
<evidence type="ECO:0000313" key="6">
    <source>
        <dbReference type="EMBL" id="KAL2788704.1"/>
    </source>
</evidence>
<dbReference type="Proteomes" id="UP001610563">
    <property type="component" value="Unassembled WGS sequence"/>
</dbReference>
<gene>
    <name evidence="6" type="ORF">BJX66DRAFT_308363</name>
</gene>
<feature type="compositionally biased region" description="Basic and acidic residues" evidence="3">
    <location>
        <begin position="489"/>
        <end position="519"/>
    </location>
</feature>
<feature type="chain" id="PRO_5046972565" description="Kelch repeat protein" evidence="5">
    <location>
        <begin position="21"/>
        <end position="519"/>
    </location>
</feature>
<comment type="caution">
    <text evidence="6">The sequence shown here is derived from an EMBL/GenBank/DDBJ whole genome shotgun (WGS) entry which is preliminary data.</text>
</comment>
<name>A0ABR4FZL2_9EURO</name>
<evidence type="ECO:0008006" key="8">
    <source>
        <dbReference type="Google" id="ProtNLM"/>
    </source>
</evidence>
<keyword evidence="4" id="KW-0812">Transmembrane</keyword>
<keyword evidence="4" id="KW-0472">Membrane</keyword>
<keyword evidence="7" id="KW-1185">Reference proteome</keyword>
<evidence type="ECO:0000256" key="4">
    <source>
        <dbReference type="SAM" id="Phobius"/>
    </source>
</evidence>
<feature type="transmembrane region" description="Helical" evidence="4">
    <location>
        <begin position="446"/>
        <end position="471"/>
    </location>
</feature>
<feature type="signal peptide" evidence="5">
    <location>
        <begin position="1"/>
        <end position="20"/>
    </location>
</feature>
<dbReference type="PANTHER" id="PTHR47435">
    <property type="entry name" value="KELCH REPEAT PROTEIN (AFU_ORTHOLOGUE AFUA_5G12780)"/>
    <property type="match status" value="1"/>
</dbReference>
<evidence type="ECO:0000313" key="7">
    <source>
        <dbReference type="Proteomes" id="UP001610563"/>
    </source>
</evidence>
<protein>
    <recommendedName>
        <fullName evidence="8">Kelch repeat protein</fullName>
    </recommendedName>
</protein>
<keyword evidence="2" id="KW-0408">Iron</keyword>
<dbReference type="InterPro" id="IPR015915">
    <property type="entry name" value="Kelch-typ_b-propeller"/>
</dbReference>
<proteinExistence type="predicted"/>
<evidence type="ECO:0000256" key="2">
    <source>
        <dbReference type="ARBA" id="ARBA00023004"/>
    </source>
</evidence>